<dbReference type="Proteomes" id="UP000320516">
    <property type="component" value="Unassembled WGS sequence"/>
</dbReference>
<evidence type="ECO:0000313" key="2">
    <source>
        <dbReference type="Proteomes" id="UP000320516"/>
    </source>
</evidence>
<protein>
    <submittedName>
        <fullName evidence="1">Glycosyl transferase family 1</fullName>
    </submittedName>
</protein>
<dbReference type="EMBL" id="VITV01000013">
    <property type="protein sequence ID" value="TWB67818.1"/>
    <property type="molecule type" value="Genomic_DNA"/>
</dbReference>
<dbReference type="SUPFAM" id="SSF53756">
    <property type="entry name" value="UDP-Glycosyltransferase/glycogen phosphorylase"/>
    <property type="match status" value="1"/>
</dbReference>
<reference evidence="1 2" key="1">
    <citation type="submission" date="2019-06" db="EMBL/GenBank/DDBJ databases">
        <title>Genomic Encyclopedia of Type Strains, Phase IV (KMG-V): Genome sequencing to study the core and pangenomes of soil and plant-associated prokaryotes.</title>
        <authorList>
            <person name="Whitman W."/>
        </authorList>
    </citation>
    <scope>NUCLEOTIDE SEQUENCE [LARGE SCALE GENOMIC DNA]</scope>
    <source>
        <strain evidence="1 2">BR 12005</strain>
    </source>
</reference>
<organism evidence="1 2">
    <name type="scientific">Nitrospirillum amazonense</name>
    <dbReference type="NCBI Taxonomy" id="28077"/>
    <lineage>
        <taxon>Bacteria</taxon>
        <taxon>Pseudomonadati</taxon>
        <taxon>Pseudomonadota</taxon>
        <taxon>Alphaproteobacteria</taxon>
        <taxon>Rhodospirillales</taxon>
        <taxon>Azospirillaceae</taxon>
        <taxon>Nitrospirillum</taxon>
    </lineage>
</organism>
<dbReference type="PANTHER" id="PTHR46656">
    <property type="entry name" value="PUTATIVE-RELATED"/>
    <property type="match status" value="1"/>
</dbReference>
<proteinExistence type="predicted"/>
<evidence type="ECO:0000313" key="1">
    <source>
        <dbReference type="EMBL" id="TWB67818.1"/>
    </source>
</evidence>
<accession>A0A560J9F4</accession>
<name>A0A560J9F4_9PROT</name>
<dbReference type="GO" id="GO:0016740">
    <property type="term" value="F:transferase activity"/>
    <property type="evidence" value="ECO:0007669"/>
    <property type="project" value="UniProtKB-KW"/>
</dbReference>
<keyword evidence="1" id="KW-0808">Transferase</keyword>
<sequence>MAPDGSPLGLSRLMHFCHAADAGLRQQFNILEDGGRAAYMAWCLTGGFRHLGVDILTSGRNTPSLREPVTPAQKGHISPPDHAVALVGYAFGELGIGEDVRSMAAALRTADVPFGILDFPKGLAARQQDYTAAADVADHSTAPVTCFCLTGFDTGRYLVERGEARFRESYVVGYWPWELPHWPRPWSVAFELVDEVWVSSRFTQDALQLVSPVPVIYMPMCVRLAPPVLFDRSTLGAILGNFLFLYVFDANSYLERKNPAGVIAAFRRAFPTMTEPVGLVLKVMNAPPDSAAWEAVAEAARQDPRIRIIAMTTTRAEVLGLIEACDAYVSLHRSEGFGRTIAEAMLLERPVVATGWSGSDELITQDTALAVRSALIPVEPGAYPLADGTHWADPDLDHAAYCLRQTVQDSHGRAKRVAVARSRVEERHSAAAVGARYRERLNLIGQIINGKTAH</sequence>
<dbReference type="Gene3D" id="3.40.50.2000">
    <property type="entry name" value="Glycogen Phosphorylase B"/>
    <property type="match status" value="1"/>
</dbReference>
<gene>
    <name evidence="1" type="ORF">FBZ87_11361</name>
</gene>
<dbReference type="AlphaFoldDB" id="A0A560J9F4"/>
<dbReference type="PANTHER" id="PTHR46656:SF3">
    <property type="entry name" value="PUTATIVE-RELATED"/>
    <property type="match status" value="1"/>
</dbReference>
<comment type="caution">
    <text evidence="1">The sequence shown here is derived from an EMBL/GenBank/DDBJ whole genome shotgun (WGS) entry which is preliminary data.</text>
</comment>
<dbReference type="Pfam" id="PF13692">
    <property type="entry name" value="Glyco_trans_1_4"/>
    <property type="match status" value="1"/>
</dbReference>
<dbReference type="RefSeq" id="WP_145613400.1">
    <property type="nucleotide sequence ID" value="NZ_VITV01000013.1"/>
</dbReference>